<proteinExistence type="predicted"/>
<dbReference type="RefSeq" id="WP_050048763.1">
    <property type="nucleotide sequence ID" value="NZ_CP008874.1"/>
</dbReference>
<dbReference type="OrthoDB" id="211843at2157"/>
<reference evidence="1 2" key="1">
    <citation type="journal article" date="2015" name="ISME J.">
        <title>Elemental sulfur and acetate can support life of a novel strictly anaerobic haloarchaeon.</title>
        <authorList>
            <person name="Sorokin D.Y."/>
            <person name="Kublanov I.V."/>
            <person name="Gavrilov S.N."/>
            <person name="Rojo D."/>
            <person name="Roman P."/>
            <person name="Golyshin P.N."/>
            <person name="Slepak V.Z."/>
            <person name="Smedile F."/>
            <person name="Ferrer M."/>
            <person name="Messina E."/>
            <person name="La Cono V."/>
            <person name="Yakimov M.M."/>
        </authorList>
    </citation>
    <scope>NUCLEOTIDE SEQUENCE [LARGE SCALE GENOMIC DNA]</scope>
    <source>
        <strain evidence="1 2">HSR2</strain>
    </source>
</reference>
<dbReference type="EMBL" id="CP008874">
    <property type="protein sequence ID" value="AKH98073.1"/>
    <property type="molecule type" value="Genomic_DNA"/>
</dbReference>
<dbReference type="Proteomes" id="UP000069906">
    <property type="component" value="Chromosome"/>
</dbReference>
<evidence type="ECO:0000313" key="1">
    <source>
        <dbReference type="EMBL" id="AKH98073.1"/>
    </source>
</evidence>
<evidence type="ECO:0008006" key="3">
    <source>
        <dbReference type="Google" id="ProtNLM"/>
    </source>
</evidence>
<dbReference type="AlphaFoldDB" id="A0A0F7PFH5"/>
<keyword evidence="2" id="KW-1185">Reference proteome</keyword>
<accession>A0A0F7PFH5</accession>
<dbReference type="KEGG" id="hsu:HLASF_1595"/>
<evidence type="ECO:0000313" key="2">
    <source>
        <dbReference type="Proteomes" id="UP000069906"/>
    </source>
</evidence>
<organism evidence="1 2">
    <name type="scientific">Halanaeroarchaeum sulfurireducens</name>
    <dbReference type="NCBI Taxonomy" id="1604004"/>
    <lineage>
        <taxon>Archaea</taxon>
        <taxon>Methanobacteriati</taxon>
        <taxon>Methanobacteriota</taxon>
        <taxon>Stenosarchaea group</taxon>
        <taxon>Halobacteria</taxon>
        <taxon>Halobacteriales</taxon>
        <taxon>Halobacteriaceae</taxon>
        <taxon>Halanaeroarchaeum</taxon>
    </lineage>
</organism>
<dbReference type="GeneID" id="25159750"/>
<sequence length="277" mass="30842">MFGVVTRETEELDWAEFDRAFYELKDVTGRHTDPEPNAVNMISAFGDNDVARTDPALLAVDAEGNRATGDRASLDWAYVCPSVTEYKERLYDLVETAAATSPDVRLDDVGFPGEEYCHCERCESGFAESDHEDWWGWRAAQVTDFVSTAADHVPGTTYVTLYPDPYPGHLYRRSGIDLDALSAHVDEYVVPLYDEEYATTYWLESIASGFEDRLDVDFSIELLAADVPMDNLVDAARVADAHAKDVYFGYDGNNASAAIRRLDAEEREGKTFGAPGE</sequence>
<gene>
    <name evidence="1" type="ORF">HLASF_1595</name>
</gene>
<dbReference type="HOGENOM" id="CLU_073601_0_0_2"/>
<dbReference type="PATRIC" id="fig|1604004.4.peg.1669"/>
<protein>
    <recommendedName>
        <fullName evidence="3">Glycoside hydrolase domain protein</fullName>
    </recommendedName>
</protein>
<name>A0A0F7PFH5_9EURY</name>